<organism evidence="5 6">
    <name type="scientific">Janthinobacterium psychrotolerans</name>
    <dbReference type="NCBI Taxonomy" id="1747903"/>
    <lineage>
        <taxon>Bacteria</taxon>
        <taxon>Pseudomonadati</taxon>
        <taxon>Pseudomonadota</taxon>
        <taxon>Betaproteobacteria</taxon>
        <taxon>Burkholderiales</taxon>
        <taxon>Oxalobacteraceae</taxon>
        <taxon>Janthinobacterium</taxon>
    </lineage>
</organism>
<name>A0A1A7BXF7_9BURK</name>
<dbReference type="PANTHER" id="PTHR46796">
    <property type="entry name" value="HTH-TYPE TRANSCRIPTIONAL ACTIVATOR RHAS-RELATED"/>
    <property type="match status" value="1"/>
</dbReference>
<dbReference type="InterPro" id="IPR050204">
    <property type="entry name" value="AraC_XylS_family_regulators"/>
</dbReference>
<evidence type="ECO:0000259" key="4">
    <source>
        <dbReference type="PROSITE" id="PS01124"/>
    </source>
</evidence>
<accession>A0A1A7BXF7</accession>
<dbReference type="Pfam" id="PF20240">
    <property type="entry name" value="DUF6597"/>
    <property type="match status" value="1"/>
</dbReference>
<dbReference type="Gene3D" id="1.10.10.60">
    <property type="entry name" value="Homeodomain-like"/>
    <property type="match status" value="1"/>
</dbReference>
<dbReference type="InterPro" id="IPR046532">
    <property type="entry name" value="DUF6597"/>
</dbReference>
<evidence type="ECO:0000256" key="1">
    <source>
        <dbReference type="ARBA" id="ARBA00023015"/>
    </source>
</evidence>
<evidence type="ECO:0000313" key="5">
    <source>
        <dbReference type="EMBL" id="OBV36808.1"/>
    </source>
</evidence>
<dbReference type="Pfam" id="PF12833">
    <property type="entry name" value="HTH_18"/>
    <property type="match status" value="1"/>
</dbReference>
<dbReference type="EMBL" id="LOCQ01000062">
    <property type="protein sequence ID" value="OBV36808.1"/>
    <property type="molecule type" value="Genomic_DNA"/>
</dbReference>
<dbReference type="PROSITE" id="PS01124">
    <property type="entry name" value="HTH_ARAC_FAMILY_2"/>
    <property type="match status" value="1"/>
</dbReference>
<protein>
    <submittedName>
        <fullName evidence="5">AraC-type DNA-binding protein</fullName>
    </submittedName>
</protein>
<feature type="domain" description="HTH araC/xylS-type" evidence="4">
    <location>
        <begin position="196"/>
        <end position="302"/>
    </location>
</feature>
<evidence type="ECO:0000256" key="2">
    <source>
        <dbReference type="ARBA" id="ARBA00023125"/>
    </source>
</evidence>
<proteinExistence type="predicted"/>
<keyword evidence="1" id="KW-0805">Transcription regulation</keyword>
<dbReference type="InterPro" id="IPR018060">
    <property type="entry name" value="HTH_AraC"/>
</dbReference>
<keyword evidence="6" id="KW-1185">Reference proteome</keyword>
<dbReference type="Proteomes" id="UP000092713">
    <property type="component" value="Unassembled WGS sequence"/>
</dbReference>
<dbReference type="InterPro" id="IPR018062">
    <property type="entry name" value="HTH_AraC-typ_CS"/>
</dbReference>
<comment type="caution">
    <text evidence="5">The sequence shown here is derived from an EMBL/GenBank/DDBJ whole genome shotgun (WGS) entry which is preliminary data.</text>
</comment>
<reference evidence="5 6" key="1">
    <citation type="submission" date="2016-04" db="EMBL/GenBank/DDBJ databases">
        <title>Draft genome sequence of Janthinobacterium psychrotolerans sp. nov., isolated from freshwater sediments in Denmark.</title>
        <authorList>
            <person name="Gong X."/>
            <person name="Skrivergaard S."/>
            <person name="Korsgaard B.S."/>
            <person name="Schreiber L."/>
            <person name="Marshall I.P."/>
            <person name="Finster K."/>
            <person name="Schramm A."/>
        </authorList>
    </citation>
    <scope>NUCLEOTIDE SEQUENCE [LARGE SCALE GENOMIC DNA]</scope>
    <source>
        <strain evidence="5 6">S3-2</strain>
    </source>
</reference>
<dbReference type="InterPro" id="IPR009057">
    <property type="entry name" value="Homeodomain-like_sf"/>
</dbReference>
<gene>
    <name evidence="5" type="ORF">ASR47_1001282</name>
</gene>
<dbReference type="SMART" id="SM00342">
    <property type="entry name" value="HTH_ARAC"/>
    <property type="match status" value="1"/>
</dbReference>
<keyword evidence="3" id="KW-0804">Transcription</keyword>
<dbReference type="PROSITE" id="PS00041">
    <property type="entry name" value="HTH_ARAC_FAMILY_1"/>
    <property type="match status" value="1"/>
</dbReference>
<sequence length="315" mass="34238">MANGAVRCHDSPFLQNDNASVAPHERTILDKSDSTANLLTELKHAPKGIVDPRATARRLRLATYPVDAALAPFVEYCWVVEWDLRDRAPETQRVLPYPNAHLVFDAGSTAIHGVVRGAFDRPLAGAGKVLGVRFAPGGLRPFIKQPLSSFTDATIAADALLGVPAREAEALVLGQMDDGAMVAQAQSLLLAVLPQIDAAALLAGRLAAAAAAPYGPVSVGQLCAAMEISERRLQRLFADYVGVTPKWVIQRYRLQEAIWRLAQPDRPDLASLAQELGFFDQAHFSRKFVALVGSTPLDYRRSQLRSQEQSIRSPM</sequence>
<dbReference type="STRING" id="1747903.ASR47_1001282"/>
<dbReference type="GO" id="GO:0043565">
    <property type="term" value="F:sequence-specific DNA binding"/>
    <property type="evidence" value="ECO:0007669"/>
    <property type="project" value="InterPro"/>
</dbReference>
<keyword evidence="2 5" id="KW-0238">DNA-binding</keyword>
<dbReference type="GO" id="GO:0003700">
    <property type="term" value="F:DNA-binding transcription factor activity"/>
    <property type="evidence" value="ECO:0007669"/>
    <property type="project" value="InterPro"/>
</dbReference>
<dbReference type="SUPFAM" id="SSF46689">
    <property type="entry name" value="Homeodomain-like"/>
    <property type="match status" value="1"/>
</dbReference>
<dbReference type="AlphaFoldDB" id="A0A1A7BXF7"/>
<evidence type="ECO:0000313" key="6">
    <source>
        <dbReference type="Proteomes" id="UP000092713"/>
    </source>
</evidence>
<evidence type="ECO:0000256" key="3">
    <source>
        <dbReference type="ARBA" id="ARBA00023163"/>
    </source>
</evidence>